<dbReference type="InterPro" id="IPR003352">
    <property type="entry name" value="PTS_EIIC"/>
</dbReference>
<proteinExistence type="predicted"/>
<evidence type="ECO:0000256" key="4">
    <source>
        <dbReference type="ARBA" id="ARBA00022597"/>
    </source>
</evidence>
<feature type="transmembrane region" description="Helical" evidence="8">
    <location>
        <begin position="175"/>
        <end position="204"/>
    </location>
</feature>
<comment type="caution">
    <text evidence="10">The sequence shown here is derived from an EMBL/GenBank/DDBJ whole genome shotgun (WGS) entry which is preliminary data.</text>
</comment>
<keyword evidence="3" id="KW-1003">Cell membrane</keyword>
<dbReference type="RefSeq" id="WP_066128703.1">
    <property type="nucleotide sequence ID" value="NZ_KQ959857.1"/>
</dbReference>
<feature type="transmembrane region" description="Helical" evidence="8">
    <location>
        <begin position="309"/>
        <end position="332"/>
    </location>
</feature>
<feature type="transmembrane region" description="Helical" evidence="8">
    <location>
        <begin position="251"/>
        <end position="275"/>
    </location>
</feature>
<feature type="transmembrane region" description="Helical" evidence="8">
    <location>
        <begin position="12"/>
        <end position="35"/>
    </location>
</feature>
<evidence type="ECO:0000256" key="1">
    <source>
        <dbReference type="ARBA" id="ARBA00004651"/>
    </source>
</evidence>
<dbReference type="Proteomes" id="UP000070467">
    <property type="component" value="Unassembled WGS sequence"/>
</dbReference>
<evidence type="ECO:0000259" key="9">
    <source>
        <dbReference type="Pfam" id="PF13303"/>
    </source>
</evidence>
<evidence type="ECO:0000256" key="7">
    <source>
        <dbReference type="ARBA" id="ARBA00023136"/>
    </source>
</evidence>
<keyword evidence="7 8" id="KW-0472">Membrane</keyword>
<evidence type="ECO:0000313" key="11">
    <source>
        <dbReference type="Proteomes" id="UP000070467"/>
    </source>
</evidence>
<name>A0ABR5TNQ6_9BACL</name>
<dbReference type="EMBL" id="LSDB01000004">
    <property type="protein sequence ID" value="KXB58859.1"/>
    <property type="molecule type" value="Genomic_DNA"/>
</dbReference>
<evidence type="ECO:0000313" key="10">
    <source>
        <dbReference type="EMBL" id="KXB58859.1"/>
    </source>
</evidence>
<evidence type="ECO:0000256" key="8">
    <source>
        <dbReference type="SAM" id="Phobius"/>
    </source>
</evidence>
<keyword evidence="11" id="KW-1185">Reference proteome</keyword>
<accession>A0ABR5TNQ6</accession>
<keyword evidence="4" id="KW-0762">Sugar transport</keyword>
<protein>
    <submittedName>
        <fullName evidence="10">PTS system, IIC component family protein</fullName>
    </submittedName>
</protein>
<feature type="transmembrane region" description="Helical" evidence="8">
    <location>
        <begin position="211"/>
        <end position="231"/>
    </location>
</feature>
<feature type="transmembrane region" description="Helical" evidence="8">
    <location>
        <begin position="282"/>
        <end position="303"/>
    </location>
</feature>
<keyword evidence="5 8" id="KW-0812">Transmembrane</keyword>
<feature type="transmembrane region" description="Helical" evidence="8">
    <location>
        <begin position="75"/>
        <end position="95"/>
    </location>
</feature>
<keyword evidence="6 8" id="KW-1133">Transmembrane helix</keyword>
<feature type="transmembrane region" description="Helical" evidence="8">
    <location>
        <begin position="101"/>
        <end position="121"/>
    </location>
</feature>
<evidence type="ECO:0000256" key="2">
    <source>
        <dbReference type="ARBA" id="ARBA00022448"/>
    </source>
</evidence>
<comment type="subcellular location">
    <subcellularLocation>
        <location evidence="1">Cell membrane</location>
        <topology evidence="1">Multi-pass membrane protein</topology>
    </subcellularLocation>
</comment>
<feature type="domain" description="Phosphotransferase system EIIC" evidence="9">
    <location>
        <begin position="12"/>
        <end position="344"/>
    </location>
</feature>
<organism evidence="10 11">
    <name type="scientific">Gemelliphila asaccharolytica</name>
    <dbReference type="NCBI Taxonomy" id="502393"/>
    <lineage>
        <taxon>Bacteria</taxon>
        <taxon>Bacillati</taxon>
        <taxon>Bacillota</taxon>
        <taxon>Bacilli</taxon>
        <taxon>Bacillales</taxon>
        <taxon>Gemellaceae</taxon>
        <taxon>Gemelliphila</taxon>
    </lineage>
</organism>
<evidence type="ECO:0000256" key="5">
    <source>
        <dbReference type="ARBA" id="ARBA00022692"/>
    </source>
</evidence>
<sequence length="350" mass="37559">MRKLEIKGFFNKLLNGVALGIVIGLIPNAILGSIFKFFIQDSSLIKTMYTILSISQLATPALIGLLVAMQFKMQAIEVAISAMVSFICAGSVNIVDGKMQIHGIGDLINTMIGAGLVVIVLKLLRGKFASLNIILLPVITTAVVGTVGILILPYVKSITGFIGKVISEVTTLQPLLMSVILAVIFALIIVSPISTVAVAFAVGLSGLGSGAANLGIASCAMTLIVGTMRVNKIGVPLTLFLGSMKVFMPNWLKYPIVNIPIIVNAIFAGFLAYFFNIQGTPASAGFGFSGLVGPIAAFEFMNGEVYTRILILFLVYFVLTFVFALITDFIFIKILKLYKRDIFIFKELTK</sequence>
<feature type="transmembrane region" description="Helical" evidence="8">
    <location>
        <begin position="133"/>
        <end position="155"/>
    </location>
</feature>
<evidence type="ECO:0000256" key="3">
    <source>
        <dbReference type="ARBA" id="ARBA00022475"/>
    </source>
</evidence>
<evidence type="ECO:0000256" key="6">
    <source>
        <dbReference type="ARBA" id="ARBA00022989"/>
    </source>
</evidence>
<dbReference type="Pfam" id="PF13303">
    <property type="entry name" value="PTS_EIIC_2"/>
    <property type="match status" value="1"/>
</dbReference>
<keyword evidence="2" id="KW-0813">Transport</keyword>
<gene>
    <name evidence="10" type="ORF">HMPREF1871_00172</name>
</gene>
<reference evidence="10 11" key="1">
    <citation type="submission" date="2016-01" db="EMBL/GenBank/DDBJ databases">
        <authorList>
            <person name="Mitreva M."/>
            <person name="Pepin K.H."/>
            <person name="Mihindukulasuriya K.A."/>
            <person name="Fulton R."/>
            <person name="Fronick C."/>
            <person name="O'Laughlin M."/>
            <person name="Miner T."/>
            <person name="Herter B."/>
            <person name="Rosa B.A."/>
            <person name="Cordes M."/>
            <person name="Tomlinson C."/>
            <person name="Wollam A."/>
            <person name="Palsikar V.B."/>
            <person name="Mardis E.R."/>
            <person name="Wilson R.K."/>
        </authorList>
    </citation>
    <scope>NUCLEOTIDE SEQUENCE [LARGE SCALE GENOMIC DNA]</scope>
    <source>
        <strain evidence="10 11">KA00071</strain>
    </source>
</reference>
<feature type="transmembrane region" description="Helical" evidence="8">
    <location>
        <begin position="47"/>
        <end position="68"/>
    </location>
</feature>